<accession>A0A6B2LLV5</accession>
<dbReference type="PROSITE" id="PS51352">
    <property type="entry name" value="THIOREDOXIN_2"/>
    <property type="match status" value="1"/>
</dbReference>
<dbReference type="GO" id="GO:0005789">
    <property type="term" value="C:endoplasmic reticulum membrane"/>
    <property type="evidence" value="ECO:0007669"/>
    <property type="project" value="UniProtKB-SubCell"/>
</dbReference>
<dbReference type="InterPro" id="IPR036249">
    <property type="entry name" value="Thioredoxin-like_sf"/>
</dbReference>
<protein>
    <recommendedName>
        <fullName evidence="7">Thioredoxin domain-containing protein</fullName>
    </recommendedName>
</protein>
<keyword evidence="2 6" id="KW-0812">Transmembrane</keyword>
<feature type="domain" description="Thioredoxin" evidence="7">
    <location>
        <begin position="1"/>
        <end position="100"/>
    </location>
</feature>
<evidence type="ECO:0000259" key="7">
    <source>
        <dbReference type="PROSITE" id="PS51352"/>
    </source>
</evidence>
<comment type="function">
    <text evidence="5">Probable disulfide isomerase, which participates in the folding of proteins containing disulfide bonds. May act as a dithiol oxidase. Acts as a regulator of endoplasmic reticulum-mitochondria contact sites via its ability to regulate redox signals.</text>
</comment>
<dbReference type="PROSITE" id="PS00194">
    <property type="entry name" value="THIOREDOXIN_1"/>
    <property type="match status" value="1"/>
</dbReference>
<dbReference type="InterPro" id="IPR013766">
    <property type="entry name" value="Thioredoxin_domain"/>
</dbReference>
<comment type="subcellular location">
    <subcellularLocation>
        <location evidence="1">Endoplasmic reticulum membrane</location>
        <topology evidence="1">Single-pass membrane protein</topology>
    </subcellularLocation>
</comment>
<evidence type="ECO:0000256" key="1">
    <source>
        <dbReference type="ARBA" id="ARBA00004389"/>
    </source>
</evidence>
<dbReference type="InterPro" id="IPR017937">
    <property type="entry name" value="Thioredoxin_CS"/>
</dbReference>
<evidence type="ECO:0000256" key="6">
    <source>
        <dbReference type="SAM" id="Phobius"/>
    </source>
</evidence>
<dbReference type="InterPro" id="IPR052250">
    <property type="entry name" value="PDI_TMX3"/>
</dbReference>
<dbReference type="Gene3D" id="3.40.30.10">
    <property type="entry name" value="Glutaredoxin"/>
    <property type="match status" value="1"/>
</dbReference>
<dbReference type="CDD" id="cd02961">
    <property type="entry name" value="PDI_a_family"/>
    <property type="match status" value="1"/>
</dbReference>
<evidence type="ECO:0000256" key="4">
    <source>
        <dbReference type="ARBA" id="ARBA00023136"/>
    </source>
</evidence>
<name>A0A6B2LLV5_9EUKA</name>
<dbReference type="EMBL" id="GIBP01008841">
    <property type="protein sequence ID" value="NDV37810.1"/>
    <property type="molecule type" value="Transcribed_RNA"/>
</dbReference>
<dbReference type="Pfam" id="PF00085">
    <property type="entry name" value="Thioredoxin"/>
    <property type="match status" value="1"/>
</dbReference>
<reference evidence="8" key="1">
    <citation type="journal article" date="2020" name="J. Eukaryot. Microbiol.">
        <title>De novo Sequencing, Assembly and Annotation of the Transcriptome for the Free-Living Testate Amoeba Arcella intermedia.</title>
        <authorList>
            <person name="Ribeiro G.M."/>
            <person name="Porfirio-Sousa A.L."/>
            <person name="Maurer-Alcala X.X."/>
            <person name="Katz L.A."/>
            <person name="Lahr D.J.G."/>
        </authorList>
    </citation>
    <scope>NUCLEOTIDE SEQUENCE</scope>
</reference>
<evidence type="ECO:0000256" key="2">
    <source>
        <dbReference type="ARBA" id="ARBA00022692"/>
    </source>
</evidence>
<organism evidence="8">
    <name type="scientific">Arcella intermedia</name>
    <dbReference type="NCBI Taxonomy" id="1963864"/>
    <lineage>
        <taxon>Eukaryota</taxon>
        <taxon>Amoebozoa</taxon>
        <taxon>Tubulinea</taxon>
        <taxon>Elardia</taxon>
        <taxon>Arcellinida</taxon>
        <taxon>Sphaerothecina</taxon>
        <taxon>Arcellidae</taxon>
        <taxon>Arcella</taxon>
    </lineage>
</organism>
<keyword evidence="3 6" id="KW-1133">Transmembrane helix</keyword>
<feature type="transmembrane region" description="Helical" evidence="6">
    <location>
        <begin position="137"/>
        <end position="160"/>
    </location>
</feature>
<dbReference type="SUPFAM" id="SSF52833">
    <property type="entry name" value="Thioredoxin-like"/>
    <property type="match status" value="1"/>
</dbReference>
<dbReference type="AlphaFoldDB" id="A0A6B2LLV5"/>
<dbReference type="PANTHER" id="PTHR46426">
    <property type="entry name" value="PROTEIN DISULFIDE-ISOMERASE TMX3"/>
    <property type="match status" value="1"/>
</dbReference>
<keyword evidence="4 6" id="KW-0472">Membrane</keyword>
<evidence type="ECO:0000313" key="8">
    <source>
        <dbReference type="EMBL" id="NDV37810.1"/>
    </source>
</evidence>
<evidence type="ECO:0000256" key="5">
    <source>
        <dbReference type="ARBA" id="ARBA00045246"/>
    </source>
</evidence>
<sequence length="174" mass="19635">MGETNITDLTKDGSWFIKFYAPWCGYCVNMKSSWEEASVILKGKVNFAEIDATALSPAFSLNWKIEGFPTLLLVKDNQLYDFMDSSLERTTLNFIHFAENPLVQPKEVPSPLTPLAIMYLYCQMHLQSVLTVYQSKFGAFLVISLFGLLIGILFGLIFLVGKPKPKPIPKNKTE</sequence>
<dbReference type="PANTHER" id="PTHR46426:SF1">
    <property type="entry name" value="PROTEIN DISULFIDE-ISOMERASE TMX3"/>
    <property type="match status" value="1"/>
</dbReference>
<proteinExistence type="predicted"/>
<evidence type="ECO:0000256" key="3">
    <source>
        <dbReference type="ARBA" id="ARBA00022989"/>
    </source>
</evidence>